<proteinExistence type="predicted"/>
<keyword evidence="1" id="KW-0732">Signal</keyword>
<feature type="chain" id="PRO_5001493828" description="Saposin B-type domain-containing protein" evidence="1">
    <location>
        <begin position="18"/>
        <end position="123"/>
    </location>
</feature>
<evidence type="ECO:0000313" key="2">
    <source>
        <dbReference type="EMBL" id="EYC31294.1"/>
    </source>
</evidence>
<comment type="caution">
    <text evidence="2">The sequence shown here is derived from an EMBL/GenBank/DDBJ whole genome shotgun (WGS) entry which is preliminary data.</text>
</comment>
<name>A0A016VUL1_9BILA</name>
<accession>A0A016VUL1</accession>
<evidence type="ECO:0000256" key="1">
    <source>
        <dbReference type="SAM" id="SignalP"/>
    </source>
</evidence>
<sequence length="123" mass="14214">MRVILFVLSALTAITVAKILKCRTCIYIISVTKKIVDETYTTTAEKVMAHACPRLMRENPPSVRKVCMNIIREIMDSKTLLRKIKIKKRLGRWTSSFCSRELSIKYCPDGFSDPKLFRDLSRI</sequence>
<organism evidence="2 3">
    <name type="scientific">Ancylostoma ceylanicum</name>
    <dbReference type="NCBI Taxonomy" id="53326"/>
    <lineage>
        <taxon>Eukaryota</taxon>
        <taxon>Metazoa</taxon>
        <taxon>Ecdysozoa</taxon>
        <taxon>Nematoda</taxon>
        <taxon>Chromadorea</taxon>
        <taxon>Rhabditida</taxon>
        <taxon>Rhabditina</taxon>
        <taxon>Rhabditomorpha</taxon>
        <taxon>Strongyloidea</taxon>
        <taxon>Ancylostomatidae</taxon>
        <taxon>Ancylostomatinae</taxon>
        <taxon>Ancylostoma</taxon>
    </lineage>
</organism>
<dbReference type="EMBL" id="JARK01001340">
    <property type="protein sequence ID" value="EYC31294.1"/>
    <property type="molecule type" value="Genomic_DNA"/>
</dbReference>
<feature type="signal peptide" evidence="1">
    <location>
        <begin position="1"/>
        <end position="17"/>
    </location>
</feature>
<reference evidence="3" key="1">
    <citation type="journal article" date="2015" name="Nat. Genet.">
        <title>The genome and transcriptome of the zoonotic hookworm Ancylostoma ceylanicum identify infection-specific gene families.</title>
        <authorList>
            <person name="Schwarz E.M."/>
            <person name="Hu Y."/>
            <person name="Antoshechkin I."/>
            <person name="Miller M.M."/>
            <person name="Sternberg P.W."/>
            <person name="Aroian R.V."/>
        </authorList>
    </citation>
    <scope>NUCLEOTIDE SEQUENCE</scope>
    <source>
        <strain evidence="3">HY135</strain>
    </source>
</reference>
<evidence type="ECO:0000313" key="3">
    <source>
        <dbReference type="Proteomes" id="UP000024635"/>
    </source>
</evidence>
<keyword evidence="3" id="KW-1185">Reference proteome</keyword>
<dbReference type="OrthoDB" id="5891094at2759"/>
<dbReference type="AlphaFoldDB" id="A0A016VUL1"/>
<protein>
    <recommendedName>
        <fullName evidence="4">Saposin B-type domain-containing protein</fullName>
    </recommendedName>
</protein>
<evidence type="ECO:0008006" key="4">
    <source>
        <dbReference type="Google" id="ProtNLM"/>
    </source>
</evidence>
<dbReference type="Proteomes" id="UP000024635">
    <property type="component" value="Unassembled WGS sequence"/>
</dbReference>
<gene>
    <name evidence="2" type="primary">Acey_s0004.g2079</name>
    <name evidence="2" type="ORF">Y032_0004g2079</name>
</gene>